<proteinExistence type="predicted"/>
<evidence type="ECO:0000313" key="2">
    <source>
        <dbReference type="EMBL" id="KAF7326977.1"/>
    </source>
</evidence>
<dbReference type="OrthoDB" id="2991508at2759"/>
<accession>A0A8H6U1U2</accession>
<organism evidence="2 3">
    <name type="scientific">Mycena sanguinolenta</name>
    <dbReference type="NCBI Taxonomy" id="230812"/>
    <lineage>
        <taxon>Eukaryota</taxon>
        <taxon>Fungi</taxon>
        <taxon>Dikarya</taxon>
        <taxon>Basidiomycota</taxon>
        <taxon>Agaricomycotina</taxon>
        <taxon>Agaricomycetes</taxon>
        <taxon>Agaricomycetidae</taxon>
        <taxon>Agaricales</taxon>
        <taxon>Marasmiineae</taxon>
        <taxon>Mycenaceae</taxon>
        <taxon>Mycena</taxon>
    </lineage>
</organism>
<dbReference type="Proteomes" id="UP000623467">
    <property type="component" value="Unassembled WGS sequence"/>
</dbReference>
<dbReference type="EMBL" id="JACAZH010000089">
    <property type="protein sequence ID" value="KAF7326977.1"/>
    <property type="molecule type" value="Genomic_DNA"/>
</dbReference>
<name>A0A8H6U1U2_9AGAR</name>
<evidence type="ECO:0000313" key="3">
    <source>
        <dbReference type="Proteomes" id="UP000623467"/>
    </source>
</evidence>
<sequence length="154" mass="16369">MSTPPQKPLLLPGIAPHLFQSRRAHKTGSSAVPYRCSSTMPQSSSPDQTSSSHNKQGSDASMGSDYAARRTAESLVESQAGEIALLRANVSALTTHAQTTTSLYQDSQRLLMGAAIHLNTILTLYGETGNERGLEAAIIAARDFVKDLMPGSRG</sequence>
<evidence type="ECO:0000256" key="1">
    <source>
        <dbReference type="SAM" id="MobiDB-lite"/>
    </source>
</evidence>
<protein>
    <submittedName>
        <fullName evidence="2">Uncharacterized protein</fullName>
    </submittedName>
</protein>
<keyword evidence="3" id="KW-1185">Reference proteome</keyword>
<reference evidence="2" key="1">
    <citation type="submission" date="2020-05" db="EMBL/GenBank/DDBJ databases">
        <title>Mycena genomes resolve the evolution of fungal bioluminescence.</title>
        <authorList>
            <person name="Tsai I.J."/>
        </authorList>
    </citation>
    <scope>NUCLEOTIDE SEQUENCE</scope>
    <source>
        <strain evidence="2">160909Yilan</strain>
    </source>
</reference>
<gene>
    <name evidence="2" type="ORF">MSAN_02493400</name>
</gene>
<comment type="caution">
    <text evidence="2">The sequence shown here is derived from an EMBL/GenBank/DDBJ whole genome shotgun (WGS) entry which is preliminary data.</text>
</comment>
<feature type="region of interest" description="Disordered" evidence="1">
    <location>
        <begin position="21"/>
        <end position="73"/>
    </location>
</feature>
<dbReference type="AlphaFoldDB" id="A0A8H6U1U2"/>
<feature type="compositionally biased region" description="Low complexity" evidence="1">
    <location>
        <begin position="37"/>
        <end position="52"/>
    </location>
</feature>